<reference evidence="1" key="1">
    <citation type="submission" date="2020-08" db="EMBL/GenBank/DDBJ databases">
        <title>Studying the diversity of plant-associated saprophytic bacteria and their role in host health and plant-pathogen interactions.</title>
        <authorList>
            <person name="Potnis N."/>
        </authorList>
    </citation>
    <scope>NUCLEOTIDE SEQUENCE</scope>
    <source>
        <strain evidence="1">F21</strain>
    </source>
</reference>
<dbReference type="Proteomes" id="UP000528595">
    <property type="component" value="Unassembled WGS sequence"/>
</dbReference>
<comment type="caution">
    <text evidence="1">The sequence shown here is derived from an EMBL/GenBank/DDBJ whole genome shotgun (WGS) entry which is preliminary data.</text>
</comment>
<gene>
    <name evidence="1" type="ORF">FHR65_002938</name>
</gene>
<dbReference type="RefSeq" id="WP_184577970.1">
    <property type="nucleotide sequence ID" value="NZ_JACIIQ010000012.1"/>
</dbReference>
<accession>A0AB73GZI3</accession>
<protein>
    <submittedName>
        <fullName evidence="1">Uncharacterized protein</fullName>
    </submittedName>
</protein>
<dbReference type="AlphaFoldDB" id="A0AB73GZI3"/>
<name>A0AB73GZI3_9XANT</name>
<sequence length="358" mass="40712">MKEASGICYLRGVQLKMSHGNHPTDDDCESLEHIIHNALSGTLSSRKILSHRANQDLNELIDKEFLKIFEGLTLRLGFDRDRPGASSARGSHGDYLVDVIFKNDRFFPRKPYFDKVKRVIYANSMKTGRNYRQHLLNTNVIAQGEDVVIYDDMAGKVTLPFGFDKKIFKQGFAKIAAGFATYNGVSRDNLKLVIDAEKSSFRDKIILVPSLPVSPVEFNFEVNVFRSASYPVHALVLVGSRKEHLLYCHVDLFSTFQWYVLLDDSYGGEDIDHSYICNLSDGSEIDLPTYFQGVLGSSECEELARKYKRINSAKMFEMSEKGTGGILKKYNHFKFNSLSAFATYRFLLRKSNSLRDDE</sequence>
<organism evidence="1">
    <name type="scientific">Xanthomonas arboricola</name>
    <dbReference type="NCBI Taxonomy" id="56448"/>
    <lineage>
        <taxon>Bacteria</taxon>
        <taxon>Pseudomonadati</taxon>
        <taxon>Pseudomonadota</taxon>
        <taxon>Gammaproteobacteria</taxon>
        <taxon>Lysobacterales</taxon>
        <taxon>Lysobacteraceae</taxon>
        <taxon>Xanthomonas</taxon>
    </lineage>
</organism>
<evidence type="ECO:0000313" key="1">
    <source>
        <dbReference type="EMBL" id="MBB5671363.1"/>
    </source>
</evidence>
<dbReference type="EMBL" id="JACIIQ010000012">
    <property type="protein sequence ID" value="MBB5671363.1"/>
    <property type="molecule type" value="Genomic_DNA"/>
</dbReference>
<proteinExistence type="predicted"/>